<protein>
    <submittedName>
        <fullName evidence="2">Uncharacterized protein</fullName>
    </submittedName>
</protein>
<proteinExistence type="predicted"/>
<keyword evidence="3" id="KW-1185">Reference proteome</keyword>
<dbReference type="RefSeq" id="WP_307554406.1">
    <property type="nucleotide sequence ID" value="NZ_JAUSQU010000001.1"/>
</dbReference>
<dbReference type="EMBL" id="JAUSQU010000001">
    <property type="protein sequence ID" value="MDP9841251.1"/>
    <property type="molecule type" value="Genomic_DNA"/>
</dbReference>
<evidence type="ECO:0000313" key="2">
    <source>
        <dbReference type="EMBL" id="MDP9841251.1"/>
    </source>
</evidence>
<reference evidence="2 3" key="1">
    <citation type="submission" date="2023-07" db="EMBL/GenBank/DDBJ databases">
        <title>Sequencing the genomes of 1000 actinobacteria strains.</title>
        <authorList>
            <person name="Klenk H.-P."/>
        </authorList>
    </citation>
    <scope>NUCLEOTIDE SEQUENCE [LARGE SCALE GENOMIC DNA]</scope>
    <source>
        <strain evidence="2 3">DSM 46740</strain>
    </source>
</reference>
<feature type="region of interest" description="Disordered" evidence="1">
    <location>
        <begin position="43"/>
        <end position="80"/>
    </location>
</feature>
<evidence type="ECO:0000256" key="1">
    <source>
        <dbReference type="SAM" id="MobiDB-lite"/>
    </source>
</evidence>
<organism evidence="2 3">
    <name type="scientific">Streptosporangium lutulentum</name>
    <dbReference type="NCBI Taxonomy" id="1461250"/>
    <lineage>
        <taxon>Bacteria</taxon>
        <taxon>Bacillati</taxon>
        <taxon>Actinomycetota</taxon>
        <taxon>Actinomycetes</taxon>
        <taxon>Streptosporangiales</taxon>
        <taxon>Streptosporangiaceae</taxon>
        <taxon>Streptosporangium</taxon>
    </lineage>
</organism>
<accession>A0ABT9Q4D0</accession>
<gene>
    <name evidence="2" type="ORF">J2853_000462</name>
</gene>
<comment type="caution">
    <text evidence="2">The sequence shown here is derived from an EMBL/GenBank/DDBJ whole genome shotgun (WGS) entry which is preliminary data.</text>
</comment>
<sequence length="100" mass="10599">MVAAGAVAAVLGIRMLSQGPSHSTDVLVRDGFAADDSGWYRDAGTRVDTSRGYTGDGRHQDEEAGGATGKPRFGLSVAKRSGASEETRAYFDDFEIDRLS</sequence>
<name>A0ABT9Q4D0_9ACTN</name>
<evidence type="ECO:0000313" key="3">
    <source>
        <dbReference type="Proteomes" id="UP001225356"/>
    </source>
</evidence>
<dbReference type="Proteomes" id="UP001225356">
    <property type="component" value="Unassembled WGS sequence"/>
</dbReference>